<feature type="compositionally biased region" description="Polar residues" evidence="3">
    <location>
        <begin position="363"/>
        <end position="372"/>
    </location>
</feature>
<evidence type="ECO:0000313" key="5">
    <source>
        <dbReference type="EMBL" id="EPQ27573.1"/>
    </source>
</evidence>
<feature type="region of interest" description="Disordered" evidence="3">
    <location>
        <begin position="933"/>
        <end position="963"/>
    </location>
</feature>
<dbReference type="AlphaFoldDB" id="A0A061H4P5"/>
<gene>
    <name evidence="5" type="ORF">PFL1_04711</name>
</gene>
<feature type="region of interest" description="Disordered" evidence="3">
    <location>
        <begin position="139"/>
        <end position="381"/>
    </location>
</feature>
<keyword evidence="2" id="KW-0131">Cell cycle</keyword>
<dbReference type="HOGENOM" id="CLU_011504_0_0_1"/>
<dbReference type="KEGG" id="pfp:PFL1_04711"/>
<evidence type="ECO:0000256" key="1">
    <source>
        <dbReference type="ARBA" id="ARBA00008356"/>
    </source>
</evidence>
<feature type="compositionally biased region" description="Polar residues" evidence="3">
    <location>
        <begin position="981"/>
        <end position="990"/>
    </location>
</feature>
<dbReference type="InterPro" id="IPR032054">
    <property type="entry name" value="Cdt1_C"/>
</dbReference>
<feature type="compositionally biased region" description="Low complexity" evidence="3">
    <location>
        <begin position="933"/>
        <end position="952"/>
    </location>
</feature>
<feature type="compositionally biased region" description="Acidic residues" evidence="3">
    <location>
        <begin position="242"/>
        <end position="254"/>
    </location>
</feature>
<feature type="region of interest" description="Disordered" evidence="3">
    <location>
        <begin position="848"/>
        <end position="876"/>
    </location>
</feature>
<feature type="domain" description="DNA replication factor Cdt1 C-terminal" evidence="4">
    <location>
        <begin position="1078"/>
        <end position="1161"/>
    </location>
</feature>
<feature type="region of interest" description="Disordered" evidence="3">
    <location>
        <begin position="611"/>
        <end position="681"/>
    </location>
</feature>
<feature type="compositionally biased region" description="Acidic residues" evidence="3">
    <location>
        <begin position="448"/>
        <end position="459"/>
    </location>
</feature>
<protein>
    <recommendedName>
        <fullName evidence="4">DNA replication factor Cdt1 C-terminal domain-containing protein</fullName>
    </recommendedName>
</protein>
<dbReference type="OrthoDB" id="3366139at2759"/>
<dbReference type="eggNOG" id="ENOG502S7XS">
    <property type="taxonomic scope" value="Eukaryota"/>
</dbReference>
<dbReference type="Proteomes" id="UP000053664">
    <property type="component" value="Unassembled WGS sequence"/>
</dbReference>
<comment type="similarity">
    <text evidence="1">Belongs to the Cdt1 family.</text>
</comment>
<feature type="region of interest" description="Disordered" evidence="3">
    <location>
        <begin position="729"/>
        <end position="810"/>
    </location>
</feature>
<feature type="region of interest" description="Disordered" evidence="3">
    <location>
        <begin position="447"/>
        <end position="489"/>
    </location>
</feature>
<feature type="compositionally biased region" description="Low complexity" evidence="3">
    <location>
        <begin position="661"/>
        <end position="677"/>
    </location>
</feature>
<dbReference type="InterPro" id="IPR038090">
    <property type="entry name" value="Cdt1_C_WH_dom_sf"/>
</dbReference>
<proteinExistence type="inferred from homology"/>
<feature type="compositionally biased region" description="Polar residues" evidence="3">
    <location>
        <begin position="742"/>
        <end position="758"/>
    </location>
</feature>
<feature type="compositionally biased region" description="Low complexity" evidence="3">
    <location>
        <begin position="848"/>
        <end position="873"/>
    </location>
</feature>
<sequence>MAGGGITSHFRSGKASLAARKPTSAKEQQALRDGLTKVPSTDAVAKGKGAAAVASATNTTTATATPTTMTTTTTRRTRSTRTQLRTPQQGEVEAILKDLDDIQSSSSSHPAVLPSSISTDTATTAPASASSAAAAFARSITPPPLPDPTSPYLLGTPPRTAHRRSNAATSPSKRKAAAAADAAGARTSAAPTSSPTKRKARASAEGTEGPSTEKLMASPTKVARVGSPTAVKEADNTATDAAADDDDDDDDDDGLVLTPGRNMGTRISLASPKAPLLASSSSPLDHRSPTATLPRSLARRIMEDEDDESFLTPRSVRERPKGHIPQLLPMGARSAIFQPGTVASGGSSSRSGASTPKSARVGSATTKEQASVATPLRDSPASLSLKLQQEASKQADPPLPEVKHVLSSELPLPKHYASLMTLHMALEHALVVHLATCGASMASLENDASSDDAASDDDGAREASFVGGEENSAVMTSGTPRRRQARPRTVRLPNLVTYTAIRPLVERSGGRRLGPTELARLASVWMDFQAPSADAPSSSSASAGAGADEIKGLGFIVSRTRTLDARTGRRVWDWGIGIELEVRRPRRAKTPPVQVEFGGVGVGVEATSAATARGVPTPSTPGASVAVDRSRFATPPPSPASSRLDATPTPASPSKRRREQSGSLLPSSPSLPSSPRSTTKAREGMSFVALWNNGIEVRKAEVGRRLRQRCGRFHQLWLDEQAIVVPEAAPPQQHAEAKQQERSTSTKLEPSTPSTSGPWTHAEQGDARERGQAMQGQGGLWTPSATRSGGRRVGGRTITFDQSNLDRDGLLDSDVSADEAEADGSAATMTGQESIKTGGRKALMAELQPTPRQQRPRPATTAASPPTTTTTTAESAKDEIEPMPGCVDGDGWPVPHAGMVLYEWHPRFDRDSAAIVRPVPLVELPPLRDPVLAAPSSSSASNTTSTPTVPGGRHVRLGGGGGGGAGSVSSNLFGLGLGIQHPSTPQTSRVANRPGMTPSSASSATLSASGSGPGSGLSLKDRIRQKEEAKRNLLLAKSSNALLSRATPGTPASHTPSTAGVGGSAGAAGTPTRSSMMATLSRRSVLSRLPELAGIVYVIFTSSSGSGGGGGGGARTPTLPMSDVVTRLCKSVKTTMSRAECRDAVELLRDEVDGFLDIVVVGGKEWVRMGRRHGGAPWSLQEVRERIGVAISRG</sequence>
<dbReference type="EMBL" id="KE361638">
    <property type="protein sequence ID" value="EPQ27573.1"/>
    <property type="molecule type" value="Genomic_DNA"/>
</dbReference>
<feature type="compositionally biased region" description="Low complexity" evidence="3">
    <location>
        <begin position="50"/>
        <end position="86"/>
    </location>
</feature>
<accession>A0A061H4P5</accession>
<evidence type="ECO:0000256" key="2">
    <source>
        <dbReference type="ARBA" id="ARBA00023306"/>
    </source>
</evidence>
<dbReference type="RefSeq" id="XP_007880430.1">
    <property type="nucleotide sequence ID" value="XM_007882239.1"/>
</dbReference>
<reference evidence="5 6" key="1">
    <citation type="journal article" date="2013" name="Plant Cell">
        <title>The transition from a phytopathogenic smut ancestor to an anamorphic biocontrol agent deciphered by comparative whole-genome analysis.</title>
        <authorList>
            <person name="Lefebvre F."/>
            <person name="Joly D.L."/>
            <person name="Labbe C."/>
            <person name="Teichmann B."/>
            <person name="Linning R."/>
            <person name="Belzile F."/>
            <person name="Bakkeren G."/>
            <person name="Belanger R.R."/>
        </authorList>
    </citation>
    <scope>NUCLEOTIDE SEQUENCE [LARGE SCALE GENOMIC DNA]</scope>
    <source>
        <strain evidence="5 6">PF-1</strain>
    </source>
</reference>
<feature type="compositionally biased region" description="Low complexity" evidence="3">
    <location>
        <begin position="344"/>
        <end position="359"/>
    </location>
</feature>
<dbReference type="GeneID" id="19318811"/>
<evidence type="ECO:0000256" key="3">
    <source>
        <dbReference type="SAM" id="MobiDB-lite"/>
    </source>
</evidence>
<name>A0A061H4P5_9BASI</name>
<feature type="compositionally biased region" description="Low complexity" evidence="3">
    <location>
        <begin position="268"/>
        <end position="283"/>
    </location>
</feature>
<feature type="region of interest" description="Disordered" evidence="3">
    <location>
        <begin position="1040"/>
        <end position="1076"/>
    </location>
</feature>
<dbReference type="Pfam" id="PF16679">
    <property type="entry name" value="CDT1_C"/>
    <property type="match status" value="1"/>
</dbReference>
<feature type="compositionally biased region" description="Low complexity" evidence="3">
    <location>
        <begin position="167"/>
        <end position="195"/>
    </location>
</feature>
<feature type="compositionally biased region" description="Low complexity" evidence="3">
    <location>
        <begin position="104"/>
        <end position="124"/>
    </location>
</feature>
<feature type="region of interest" description="Disordered" evidence="3">
    <location>
        <begin position="976"/>
        <end position="1019"/>
    </location>
</feature>
<evidence type="ECO:0000259" key="4">
    <source>
        <dbReference type="Pfam" id="PF16679"/>
    </source>
</evidence>
<feature type="compositionally biased region" description="Basic residues" evidence="3">
    <location>
        <begin position="480"/>
        <end position="489"/>
    </location>
</feature>
<evidence type="ECO:0000313" key="6">
    <source>
        <dbReference type="Proteomes" id="UP000053664"/>
    </source>
</evidence>
<feature type="region of interest" description="Disordered" evidence="3">
    <location>
        <begin position="1"/>
        <end position="124"/>
    </location>
</feature>
<organism evidence="5 6">
    <name type="scientific">Pseudozyma flocculosa PF-1</name>
    <dbReference type="NCBI Taxonomy" id="1277687"/>
    <lineage>
        <taxon>Eukaryota</taxon>
        <taxon>Fungi</taxon>
        <taxon>Dikarya</taxon>
        <taxon>Basidiomycota</taxon>
        <taxon>Ustilaginomycotina</taxon>
        <taxon>Ustilaginomycetes</taxon>
        <taxon>Ustilaginales</taxon>
        <taxon>Ustilaginaceae</taxon>
        <taxon>Pseudozyma</taxon>
    </lineage>
</organism>
<feature type="compositionally biased region" description="Low complexity" evidence="3">
    <location>
        <begin position="997"/>
        <end position="1010"/>
    </location>
</feature>
<dbReference type="Gene3D" id="1.10.10.1420">
    <property type="entry name" value="DNA replication factor Cdt1, C-terminal WH domain"/>
    <property type="match status" value="1"/>
</dbReference>